<sequence>MAGSFAERYRKLLADITGNSSSNYGYSLRAVETAEVQLGLRIPDALRDYYLSVGRHELNHVHNRILSPDDLSVSQRRLVFQEENQCVLYWGVRARTTAVDPMVFQTMDFEDGDWVAETRCSQFLPGMLCWYATGSMPHAGYSDQMDAVVARRLMRGWPLAGRSGVHSAFVRNGQVVCVEESGAGVMMSLGTRSSKDFKALVSELGIGIHER</sequence>
<dbReference type="KEGG" id="lrs:PX52LOC_00175"/>
<evidence type="ECO:0008006" key="3">
    <source>
        <dbReference type="Google" id="ProtNLM"/>
    </source>
</evidence>
<evidence type="ECO:0000313" key="2">
    <source>
        <dbReference type="Proteomes" id="UP000324974"/>
    </source>
</evidence>
<protein>
    <recommendedName>
        <fullName evidence="3">SMI1/KNR4 family protein</fullName>
    </recommendedName>
</protein>
<organism evidence="1 2">
    <name type="scientific">Limnoglobus roseus</name>
    <dbReference type="NCBI Taxonomy" id="2598579"/>
    <lineage>
        <taxon>Bacteria</taxon>
        <taxon>Pseudomonadati</taxon>
        <taxon>Planctomycetota</taxon>
        <taxon>Planctomycetia</taxon>
        <taxon>Gemmatales</taxon>
        <taxon>Gemmataceae</taxon>
        <taxon>Limnoglobus</taxon>
    </lineage>
</organism>
<dbReference type="EMBL" id="CP042425">
    <property type="protein sequence ID" value="QEL13321.1"/>
    <property type="molecule type" value="Genomic_DNA"/>
</dbReference>
<keyword evidence="2" id="KW-1185">Reference proteome</keyword>
<dbReference type="RefSeq" id="WP_149108300.1">
    <property type="nucleotide sequence ID" value="NZ_CP042425.1"/>
</dbReference>
<gene>
    <name evidence="1" type="ORF">PX52LOC_00175</name>
</gene>
<reference evidence="2" key="1">
    <citation type="submission" date="2019-08" db="EMBL/GenBank/DDBJ databases">
        <title>Limnoglobus roseus gen. nov., sp. nov., a novel freshwater planctomycete with a giant genome from the family Gemmataceae.</title>
        <authorList>
            <person name="Kulichevskaya I.S."/>
            <person name="Naumoff D.G."/>
            <person name="Miroshnikov K."/>
            <person name="Ivanova A."/>
            <person name="Philippov D.A."/>
            <person name="Hakobyan A."/>
            <person name="Rijpstra I.C."/>
            <person name="Sinninghe Damste J.S."/>
            <person name="Liesack W."/>
            <person name="Dedysh S.N."/>
        </authorList>
    </citation>
    <scope>NUCLEOTIDE SEQUENCE [LARGE SCALE GENOMIC DNA]</scope>
    <source>
        <strain evidence="2">PX52</strain>
    </source>
</reference>
<accession>A0A5C1A2F2</accession>
<evidence type="ECO:0000313" key="1">
    <source>
        <dbReference type="EMBL" id="QEL13321.1"/>
    </source>
</evidence>
<proteinExistence type="predicted"/>
<name>A0A5C1A2F2_9BACT</name>
<dbReference type="Proteomes" id="UP000324974">
    <property type="component" value="Chromosome"/>
</dbReference>
<dbReference type="OrthoDB" id="515110at2"/>
<dbReference type="AlphaFoldDB" id="A0A5C1A2F2"/>